<sequence>MEPVDATCILLFDVFTRPPGRTCRSSPCAHVVPIPVAIPYKSACDGSLAREYRDHGPGHGHGAHRSGGHHGGHGGHGGHHHRGQGRDHPRR</sequence>
<accession>A0A2S2DE89</accession>
<evidence type="ECO:0000256" key="1">
    <source>
        <dbReference type="SAM" id="MobiDB-lite"/>
    </source>
</evidence>
<evidence type="ECO:0000313" key="2">
    <source>
        <dbReference type="EMBL" id="AWL03186.1"/>
    </source>
</evidence>
<proteinExistence type="predicted"/>
<reference evidence="2 3" key="1">
    <citation type="submission" date="2018-05" db="EMBL/GenBank/DDBJ databases">
        <title>Complete genome sequence of Massilia oculi sp. nov. CCUG 43427T (=DSM 26321T), the type strain of M. oculi, and comparison with genome sequences of other Massilia strains.</title>
        <authorList>
            <person name="Zhu B."/>
        </authorList>
    </citation>
    <scope>NUCLEOTIDE SEQUENCE [LARGE SCALE GENOMIC DNA]</scope>
    <source>
        <strain evidence="2 3">CCUG 43427</strain>
    </source>
</reference>
<evidence type="ECO:0000313" key="3">
    <source>
        <dbReference type="Proteomes" id="UP000245820"/>
    </source>
</evidence>
<dbReference type="AlphaFoldDB" id="A0A2S2DE89"/>
<dbReference type="Proteomes" id="UP000245820">
    <property type="component" value="Chromosome"/>
</dbReference>
<name>A0A2S2DE89_9BURK</name>
<dbReference type="KEGG" id="mtim:DIR46_01085"/>
<protein>
    <submittedName>
        <fullName evidence="2">Uncharacterized protein</fullName>
    </submittedName>
</protein>
<feature type="region of interest" description="Disordered" evidence="1">
    <location>
        <begin position="49"/>
        <end position="91"/>
    </location>
</feature>
<keyword evidence="3" id="KW-1185">Reference proteome</keyword>
<dbReference type="EMBL" id="CP029343">
    <property type="protein sequence ID" value="AWL03186.1"/>
    <property type="molecule type" value="Genomic_DNA"/>
</dbReference>
<gene>
    <name evidence="2" type="ORF">DIR46_01085</name>
</gene>
<organism evidence="2 3">
    <name type="scientific">Massilia oculi</name>
    <dbReference type="NCBI Taxonomy" id="945844"/>
    <lineage>
        <taxon>Bacteria</taxon>
        <taxon>Pseudomonadati</taxon>
        <taxon>Pseudomonadota</taxon>
        <taxon>Betaproteobacteria</taxon>
        <taxon>Burkholderiales</taxon>
        <taxon>Oxalobacteraceae</taxon>
        <taxon>Telluria group</taxon>
        <taxon>Massilia</taxon>
    </lineage>
</organism>
<feature type="compositionally biased region" description="Basic residues" evidence="1">
    <location>
        <begin position="61"/>
        <end position="83"/>
    </location>
</feature>